<dbReference type="Proteomes" id="UP000019243">
    <property type="component" value="Unassembled WGS sequence"/>
</dbReference>
<name>W7CR10_9LIST</name>
<accession>W7CR10</accession>
<organism evidence="1 2">
    <name type="scientific">Brochothrix campestris FSL F6-1037</name>
    <dbReference type="NCBI Taxonomy" id="1265861"/>
    <lineage>
        <taxon>Bacteria</taxon>
        <taxon>Bacillati</taxon>
        <taxon>Bacillota</taxon>
        <taxon>Bacilli</taxon>
        <taxon>Bacillales</taxon>
        <taxon>Listeriaceae</taxon>
        <taxon>Brochothrix</taxon>
    </lineage>
</organism>
<sequence length="125" mass="14747">MDFYGRTFNTLDDVKQENIKAAPVIYQELLPKNKSVEYRINVFGDKISSLKYSNVQSDDWHFEDIRGIKMLEYKLPIDLKIGTVDLIFYQNTWYFLEINLAGDWRWLEHAASTDFSKDVLSILNN</sequence>
<protein>
    <submittedName>
        <fullName evidence="1">Uncharacterized protein</fullName>
    </submittedName>
</protein>
<dbReference type="OrthoDB" id="583309at2"/>
<dbReference type="SUPFAM" id="SSF56059">
    <property type="entry name" value="Glutathione synthetase ATP-binding domain-like"/>
    <property type="match status" value="1"/>
</dbReference>
<dbReference type="RefSeq" id="WP_035315643.1">
    <property type="nucleotide sequence ID" value="NZ_AODH01000057.1"/>
</dbReference>
<dbReference type="STRING" id="1265861.BCAMP_11980"/>
<evidence type="ECO:0000313" key="1">
    <source>
        <dbReference type="EMBL" id="EUJ35398.1"/>
    </source>
</evidence>
<proteinExistence type="predicted"/>
<dbReference type="Gene3D" id="3.30.470.20">
    <property type="entry name" value="ATP-grasp fold, B domain"/>
    <property type="match status" value="1"/>
</dbReference>
<reference evidence="1 2" key="1">
    <citation type="submission" date="2012-12" db="EMBL/GenBank/DDBJ databases">
        <title>Novel taxa of Listeriaceae from agricultural environments in the United States.</title>
        <authorList>
            <person name="den Bakker H.C."/>
            <person name="Allred A."/>
            <person name="Warchocki S."/>
            <person name="Wright E.M."/>
            <person name="Burrell A."/>
            <person name="Nightingale K.K."/>
            <person name="Kephart D."/>
            <person name="Wiedmann M."/>
        </authorList>
    </citation>
    <scope>NUCLEOTIDE SEQUENCE [LARGE SCALE GENOMIC DNA]</scope>
    <source>
        <strain evidence="1 2">FSL F6-1037</strain>
    </source>
</reference>
<dbReference type="EMBL" id="AODH01000057">
    <property type="protein sequence ID" value="EUJ35398.1"/>
    <property type="molecule type" value="Genomic_DNA"/>
</dbReference>
<dbReference type="AlphaFoldDB" id="W7CR10"/>
<evidence type="ECO:0000313" key="2">
    <source>
        <dbReference type="Proteomes" id="UP000019243"/>
    </source>
</evidence>
<keyword evidence="2" id="KW-1185">Reference proteome</keyword>
<comment type="caution">
    <text evidence="1">The sequence shown here is derived from an EMBL/GenBank/DDBJ whole genome shotgun (WGS) entry which is preliminary data.</text>
</comment>
<gene>
    <name evidence="1" type="ORF">BCAMP_11980</name>
</gene>